<evidence type="ECO:0000256" key="3">
    <source>
        <dbReference type="ARBA" id="ARBA00022692"/>
    </source>
</evidence>
<evidence type="ECO:0000256" key="6">
    <source>
        <dbReference type="SAM" id="Phobius"/>
    </source>
</evidence>
<keyword evidence="4 6" id="KW-1133">Transmembrane helix</keyword>
<dbReference type="EMBL" id="FMBC01000058">
    <property type="protein sequence ID" value="SCC64971.1"/>
    <property type="molecule type" value="Genomic_DNA"/>
</dbReference>
<name>A0A1C4GB20_9ENTR</name>
<accession>A0A1C4GB20</accession>
<dbReference type="CDD" id="cd16015">
    <property type="entry name" value="LTA_synthase"/>
    <property type="match status" value="1"/>
</dbReference>
<feature type="domain" description="Sulfatase N-terminal" evidence="7">
    <location>
        <begin position="254"/>
        <end position="526"/>
    </location>
</feature>
<dbReference type="PANTHER" id="PTHR47371:SF3">
    <property type="entry name" value="PHOSPHOGLYCEROL TRANSFERASE I"/>
    <property type="match status" value="1"/>
</dbReference>
<dbReference type="Pfam" id="PF00884">
    <property type="entry name" value="Sulfatase"/>
    <property type="match status" value="1"/>
</dbReference>
<evidence type="ECO:0000256" key="2">
    <source>
        <dbReference type="ARBA" id="ARBA00022475"/>
    </source>
</evidence>
<dbReference type="OrthoDB" id="5363296at2"/>
<dbReference type="Gene3D" id="3.40.720.10">
    <property type="entry name" value="Alkaline Phosphatase, subunit A"/>
    <property type="match status" value="1"/>
</dbReference>
<keyword evidence="2" id="KW-1003">Cell membrane</keyword>
<protein>
    <submittedName>
        <fullName evidence="8">Sulfatase</fullName>
    </submittedName>
</protein>
<feature type="transmembrane region" description="Helical" evidence="6">
    <location>
        <begin position="54"/>
        <end position="71"/>
    </location>
</feature>
<feature type="transmembrane region" description="Helical" evidence="6">
    <location>
        <begin position="78"/>
        <end position="96"/>
    </location>
</feature>
<dbReference type="AlphaFoldDB" id="A0A1C4GB20"/>
<evidence type="ECO:0000256" key="1">
    <source>
        <dbReference type="ARBA" id="ARBA00004651"/>
    </source>
</evidence>
<dbReference type="Proteomes" id="UP000198515">
    <property type="component" value="Unassembled WGS sequence"/>
</dbReference>
<comment type="subcellular location">
    <subcellularLocation>
        <location evidence="1">Cell membrane</location>
        <topology evidence="1">Multi-pass membrane protein</topology>
    </subcellularLocation>
</comment>
<dbReference type="InterPro" id="IPR050448">
    <property type="entry name" value="OpgB/LTA_synthase_biosynth"/>
</dbReference>
<evidence type="ECO:0000256" key="5">
    <source>
        <dbReference type="ARBA" id="ARBA00023136"/>
    </source>
</evidence>
<sequence>MSQRIEAAYMEKNSSWILKELMLEVLFVSILAFFLKVVLGVLGKSPSDINNDGLIRVYWMSSPVICIYLILRLMKLRVFFSLFLVMLICFVIDVISQKKFSLTGEPLSFNDVIAGSNVSLASKYLSVDNLIFCFEMILVGIFLFFLDRKLKTQKTQSKVIAILLFITIPMAFSPYLTVSSFIPFWVKEKVSKLNYKYEMDYFSWNWPGNVLAHGLPMHLIQTSVRIAAPKISKEGLDEYHSFRKSYVLTKPINKTIIFILCESCWYDNNNFKDIFQPLLNHGMTPLRATSPVYGGGTANVEFEMLTGLPSNSRYLSGILYQEYEDVFKDNTESFASVLKRSNYYTFAAHNNDRAFWKRVKVYPKFGFDQFEDIFAMGELPVELSKGKKPYVDQADDYLLYRAALKELREKNGKPIFMNLITMSTHGPFPYMNDSGETVYKSRAEEAVSRLTDFLDQVEKIDKDALVVVYGDHKPSLNKYFYDRNVLPHQLFLSVGEKDEDFTFKKDVNPLELGDVPVFIKSSDKEAIAQFVKSANQKPYFCVASLVDKYFIRSGMLSASYMQQYGCQEPIYNDYNGYNNLIGKVPSWLYSVSLFDNVTE</sequence>
<keyword evidence="3 6" id="KW-0812">Transmembrane</keyword>
<dbReference type="InterPro" id="IPR000917">
    <property type="entry name" value="Sulfatase_N"/>
</dbReference>
<dbReference type="RefSeq" id="WP_090138143.1">
    <property type="nucleotide sequence ID" value="NZ_FMBC01000058.1"/>
</dbReference>
<dbReference type="PANTHER" id="PTHR47371">
    <property type="entry name" value="LIPOTEICHOIC ACID SYNTHASE"/>
    <property type="match status" value="1"/>
</dbReference>
<feature type="transmembrane region" description="Helical" evidence="6">
    <location>
        <begin position="21"/>
        <end position="42"/>
    </location>
</feature>
<keyword evidence="9" id="KW-1185">Reference proteome</keyword>
<evidence type="ECO:0000313" key="9">
    <source>
        <dbReference type="Proteomes" id="UP000198515"/>
    </source>
</evidence>
<reference evidence="9" key="1">
    <citation type="submission" date="2016-08" db="EMBL/GenBank/DDBJ databases">
        <authorList>
            <person name="Varghese N."/>
            <person name="Submissions Spin"/>
        </authorList>
    </citation>
    <scope>NUCLEOTIDE SEQUENCE [LARGE SCALE GENOMIC DNA]</scope>
    <source>
        <strain evidence="9">REICA_142</strain>
    </source>
</reference>
<evidence type="ECO:0000259" key="7">
    <source>
        <dbReference type="Pfam" id="PF00884"/>
    </source>
</evidence>
<dbReference type="GO" id="GO:0005886">
    <property type="term" value="C:plasma membrane"/>
    <property type="evidence" value="ECO:0007669"/>
    <property type="project" value="UniProtKB-SubCell"/>
</dbReference>
<proteinExistence type="predicted"/>
<gene>
    <name evidence="8" type="ORF">GA0061070_105827</name>
</gene>
<dbReference type="SUPFAM" id="SSF53649">
    <property type="entry name" value="Alkaline phosphatase-like"/>
    <property type="match status" value="1"/>
</dbReference>
<feature type="transmembrane region" description="Helical" evidence="6">
    <location>
        <begin position="159"/>
        <end position="186"/>
    </location>
</feature>
<organism evidence="8 9">
    <name type="scientific">Kosakonia oryziphila</name>
    <dbReference type="NCBI Taxonomy" id="1005667"/>
    <lineage>
        <taxon>Bacteria</taxon>
        <taxon>Pseudomonadati</taxon>
        <taxon>Pseudomonadota</taxon>
        <taxon>Gammaproteobacteria</taxon>
        <taxon>Enterobacterales</taxon>
        <taxon>Enterobacteriaceae</taxon>
        <taxon>Kosakonia</taxon>
    </lineage>
</organism>
<keyword evidence="5 6" id="KW-0472">Membrane</keyword>
<feature type="transmembrane region" description="Helical" evidence="6">
    <location>
        <begin position="129"/>
        <end position="147"/>
    </location>
</feature>
<evidence type="ECO:0000256" key="4">
    <source>
        <dbReference type="ARBA" id="ARBA00022989"/>
    </source>
</evidence>
<dbReference type="InterPro" id="IPR017850">
    <property type="entry name" value="Alkaline_phosphatase_core_sf"/>
</dbReference>
<evidence type="ECO:0000313" key="8">
    <source>
        <dbReference type="EMBL" id="SCC64971.1"/>
    </source>
</evidence>